<comment type="caution">
    <text evidence="1">The sequence shown here is derived from an EMBL/GenBank/DDBJ whole genome shotgun (WGS) entry which is preliminary data.</text>
</comment>
<proteinExistence type="predicted"/>
<accession>A0A2M6WFB9</accession>
<dbReference type="Proteomes" id="UP000228809">
    <property type="component" value="Unassembled WGS sequence"/>
</dbReference>
<dbReference type="AlphaFoldDB" id="A0A2M6WFB9"/>
<organism evidence="1 2">
    <name type="scientific">Candidatus Kaiserbacteria bacterium CG10_big_fil_rev_8_21_14_0_10_49_17</name>
    <dbReference type="NCBI Taxonomy" id="1974609"/>
    <lineage>
        <taxon>Bacteria</taxon>
        <taxon>Candidatus Kaiseribacteriota</taxon>
    </lineage>
</organism>
<sequence>MLQVIDFRSKSGLFDSVELIFLFVCYESQKDEVPAGFLVARKDQGPHHNDWEVLWCSDFEMARYAFNAHTFHGLDLDRSVWPQLVKEACGKLGTAEPIFMPQSGHEHIFSAILEFDEGKVFPGIDVRSHPLAGQRV</sequence>
<reference evidence="2" key="1">
    <citation type="submission" date="2017-09" db="EMBL/GenBank/DDBJ databases">
        <title>Depth-based differentiation of microbial function through sediment-hosted aquifers and enrichment of novel symbionts in the deep terrestrial subsurface.</title>
        <authorList>
            <person name="Probst A.J."/>
            <person name="Ladd B."/>
            <person name="Jarett J.K."/>
            <person name="Geller-Mcgrath D.E."/>
            <person name="Sieber C.M.K."/>
            <person name="Emerson J.B."/>
            <person name="Anantharaman K."/>
            <person name="Thomas B.C."/>
            <person name="Malmstrom R."/>
            <person name="Stieglmeier M."/>
            <person name="Klingl A."/>
            <person name="Woyke T."/>
            <person name="Ryan C.M."/>
            <person name="Banfield J.F."/>
        </authorList>
    </citation>
    <scope>NUCLEOTIDE SEQUENCE [LARGE SCALE GENOMIC DNA]</scope>
</reference>
<name>A0A2M6WFB9_9BACT</name>
<protein>
    <submittedName>
        <fullName evidence="1">Uncharacterized protein</fullName>
    </submittedName>
</protein>
<evidence type="ECO:0000313" key="1">
    <source>
        <dbReference type="EMBL" id="PIT91466.1"/>
    </source>
</evidence>
<evidence type="ECO:0000313" key="2">
    <source>
        <dbReference type="Proteomes" id="UP000228809"/>
    </source>
</evidence>
<gene>
    <name evidence="1" type="ORF">COU17_00555</name>
</gene>
<dbReference type="EMBL" id="PFBJ01000003">
    <property type="protein sequence ID" value="PIT91466.1"/>
    <property type="molecule type" value="Genomic_DNA"/>
</dbReference>